<accession>A0A1I6MYW7</accession>
<dbReference type="EMBL" id="FOZL01000002">
    <property type="protein sequence ID" value="SFS20886.1"/>
    <property type="molecule type" value="Genomic_DNA"/>
</dbReference>
<evidence type="ECO:0000313" key="12">
    <source>
        <dbReference type="EMBL" id="SFS20886.1"/>
    </source>
</evidence>
<keyword evidence="5 10" id="KW-0812">Transmembrane</keyword>
<dbReference type="SMART" id="SM00052">
    <property type="entry name" value="EAL"/>
    <property type="match status" value="1"/>
</dbReference>
<keyword evidence="13" id="KW-1185">Reference proteome</keyword>
<dbReference type="AlphaFoldDB" id="A0A1I6MYW7"/>
<evidence type="ECO:0000256" key="8">
    <source>
        <dbReference type="ARBA" id="ARBA00023136"/>
    </source>
</evidence>
<dbReference type="PROSITE" id="PS50883">
    <property type="entry name" value="EAL"/>
    <property type="match status" value="1"/>
</dbReference>
<dbReference type="InterPro" id="IPR001633">
    <property type="entry name" value="EAL_dom"/>
</dbReference>
<dbReference type="GO" id="GO:0005886">
    <property type="term" value="C:plasma membrane"/>
    <property type="evidence" value="ECO:0007669"/>
    <property type="project" value="UniProtKB-SubCell"/>
</dbReference>
<dbReference type="InterPro" id="IPR024744">
    <property type="entry name" value="CSS-motif_dom"/>
</dbReference>
<evidence type="ECO:0000256" key="5">
    <source>
        <dbReference type="ARBA" id="ARBA00022692"/>
    </source>
</evidence>
<dbReference type="RefSeq" id="WP_175529151.1">
    <property type="nucleotide sequence ID" value="NZ_FOZL01000002.1"/>
</dbReference>
<evidence type="ECO:0000256" key="7">
    <source>
        <dbReference type="ARBA" id="ARBA00022989"/>
    </source>
</evidence>
<evidence type="ECO:0000256" key="6">
    <source>
        <dbReference type="ARBA" id="ARBA00022801"/>
    </source>
</evidence>
<feature type="transmembrane region" description="Helical" evidence="10">
    <location>
        <begin position="12"/>
        <end position="35"/>
    </location>
</feature>
<reference evidence="12 13" key="1">
    <citation type="submission" date="2016-10" db="EMBL/GenBank/DDBJ databases">
        <authorList>
            <person name="de Groot N.N."/>
        </authorList>
    </citation>
    <scope>NUCLEOTIDE SEQUENCE [LARGE SCALE GENOMIC DNA]</scope>
    <source>
        <strain evidence="12 13">DSM 21001</strain>
    </source>
</reference>
<evidence type="ECO:0000259" key="11">
    <source>
        <dbReference type="PROSITE" id="PS50883"/>
    </source>
</evidence>
<evidence type="ECO:0000313" key="13">
    <source>
        <dbReference type="Proteomes" id="UP000199024"/>
    </source>
</evidence>
<name>A0A1I6MYW7_9BACT</name>
<dbReference type="GO" id="GO:0071111">
    <property type="term" value="F:cyclic-guanylate-specific phosphodiesterase activity"/>
    <property type="evidence" value="ECO:0007669"/>
    <property type="project" value="UniProtKB-EC"/>
</dbReference>
<proteinExistence type="predicted"/>
<evidence type="ECO:0000256" key="9">
    <source>
        <dbReference type="ARBA" id="ARBA00034290"/>
    </source>
</evidence>
<keyword evidence="7 10" id="KW-1133">Transmembrane helix</keyword>
<dbReference type="InterPro" id="IPR050706">
    <property type="entry name" value="Cyclic-di-GMP_PDE-like"/>
</dbReference>
<evidence type="ECO:0000256" key="1">
    <source>
        <dbReference type="ARBA" id="ARBA00004651"/>
    </source>
</evidence>
<gene>
    <name evidence="12" type="ORF">SAMN05421771_3929</name>
</gene>
<evidence type="ECO:0000256" key="10">
    <source>
        <dbReference type="SAM" id="Phobius"/>
    </source>
</evidence>
<dbReference type="InterPro" id="IPR035919">
    <property type="entry name" value="EAL_sf"/>
</dbReference>
<dbReference type="STRING" id="474950.SAMN05421771_3929"/>
<evidence type="ECO:0000256" key="4">
    <source>
        <dbReference type="ARBA" id="ARBA00022636"/>
    </source>
</evidence>
<keyword evidence="4" id="KW-0973">c-di-GMP</keyword>
<dbReference type="Gene3D" id="3.20.20.450">
    <property type="entry name" value="EAL domain"/>
    <property type="match status" value="1"/>
</dbReference>
<comment type="catalytic activity">
    <reaction evidence="9">
        <text>3',3'-c-di-GMP + H2O = 5'-phosphoguanylyl(3'-&gt;5')guanosine + H(+)</text>
        <dbReference type="Rhea" id="RHEA:24902"/>
        <dbReference type="ChEBI" id="CHEBI:15377"/>
        <dbReference type="ChEBI" id="CHEBI:15378"/>
        <dbReference type="ChEBI" id="CHEBI:58754"/>
        <dbReference type="ChEBI" id="CHEBI:58805"/>
        <dbReference type="EC" id="3.1.4.52"/>
    </reaction>
</comment>
<dbReference type="CDD" id="cd01948">
    <property type="entry name" value="EAL"/>
    <property type="match status" value="1"/>
</dbReference>
<evidence type="ECO:0000256" key="2">
    <source>
        <dbReference type="ARBA" id="ARBA00012282"/>
    </source>
</evidence>
<dbReference type="PANTHER" id="PTHR33121:SF79">
    <property type="entry name" value="CYCLIC DI-GMP PHOSPHODIESTERASE PDED-RELATED"/>
    <property type="match status" value="1"/>
</dbReference>
<protein>
    <recommendedName>
        <fullName evidence="2">cyclic-guanylate-specific phosphodiesterase</fullName>
        <ecNumber evidence="2">3.1.4.52</ecNumber>
    </recommendedName>
</protein>
<dbReference type="PANTHER" id="PTHR33121">
    <property type="entry name" value="CYCLIC DI-GMP PHOSPHODIESTERASE PDEF"/>
    <property type="match status" value="1"/>
</dbReference>
<dbReference type="Proteomes" id="UP000199024">
    <property type="component" value="Unassembled WGS sequence"/>
</dbReference>
<keyword evidence="8 10" id="KW-0472">Membrane</keyword>
<organism evidence="12 13">
    <name type="scientific">Granulicella pectinivorans</name>
    <dbReference type="NCBI Taxonomy" id="474950"/>
    <lineage>
        <taxon>Bacteria</taxon>
        <taxon>Pseudomonadati</taxon>
        <taxon>Acidobacteriota</taxon>
        <taxon>Terriglobia</taxon>
        <taxon>Terriglobales</taxon>
        <taxon>Acidobacteriaceae</taxon>
        <taxon>Granulicella</taxon>
    </lineage>
</organism>
<evidence type="ECO:0000256" key="3">
    <source>
        <dbReference type="ARBA" id="ARBA00022475"/>
    </source>
</evidence>
<feature type="domain" description="EAL" evidence="11">
    <location>
        <begin position="268"/>
        <end position="521"/>
    </location>
</feature>
<sequence>MERARRDVYKRVCLLVAAGAIGGGLALFASLYSILASAQNELTSFASEFLQQDDKVARDIAETLDAGNHSPHPFCSEPDMEFMRELLFKSPYLKDVGRVRDGLFFCSAVAGKLTTPTPFISEKLIKVDGKLVYFGAHLRVAKGHTAEIVSQGTTDAVVSPSVFSDFNRPPMAYTGAILDRNTRQIQQMYTNSSVEMPLHYLLADKIMRKDGVLYYPQCSKTQPDCVLVAMPMDKIWSPHYSSMAGAFAGGSLLGIMLSGVIMVMNRRRRSLGNQLRRALRKKALWVLYQPVVDLDSGSLVGCEALVRWNDENDTPVRPDIFVGIAEELGFVGEITRFVVERVASEIGDLLRANPWFRVSVNLSAMDLADENFIPMLDGILKAKGVAAASVGLELTERSTADRDRTVKVIRELKDRGHVVYIDDFGTGYSSLAYLSELSVDVLKIDQAFTKTIGTDSVTAAIVPQILEMAKALMLKVVVEGVEEQAQADYLEERSSGLQVQGWLFGRPVPSGELRTRVKNEAKLVG</sequence>
<comment type="subcellular location">
    <subcellularLocation>
        <location evidence="1">Cell membrane</location>
        <topology evidence="1">Multi-pass membrane protein</topology>
    </subcellularLocation>
</comment>
<dbReference type="Pfam" id="PF00563">
    <property type="entry name" value="EAL"/>
    <property type="match status" value="1"/>
</dbReference>
<keyword evidence="3" id="KW-1003">Cell membrane</keyword>
<dbReference type="SUPFAM" id="SSF141868">
    <property type="entry name" value="EAL domain-like"/>
    <property type="match status" value="1"/>
</dbReference>
<keyword evidence="6" id="KW-0378">Hydrolase</keyword>
<dbReference type="Pfam" id="PF12792">
    <property type="entry name" value="CSS-motif"/>
    <property type="match status" value="1"/>
</dbReference>
<dbReference type="EC" id="3.1.4.52" evidence="2"/>
<feature type="transmembrane region" description="Helical" evidence="10">
    <location>
        <begin position="240"/>
        <end position="264"/>
    </location>
</feature>